<dbReference type="EMBL" id="JACCFP010000001">
    <property type="protein sequence ID" value="NYJ02824.1"/>
    <property type="molecule type" value="Genomic_DNA"/>
</dbReference>
<organism evidence="1 2">
    <name type="scientific">Nocardioides thalensis</name>
    <dbReference type="NCBI Taxonomy" id="1914755"/>
    <lineage>
        <taxon>Bacteria</taxon>
        <taxon>Bacillati</taxon>
        <taxon>Actinomycetota</taxon>
        <taxon>Actinomycetes</taxon>
        <taxon>Propionibacteriales</taxon>
        <taxon>Nocardioidaceae</taxon>
        <taxon>Nocardioides</taxon>
    </lineage>
</organism>
<protein>
    <submittedName>
        <fullName evidence="1">Uncharacterized protein</fullName>
    </submittedName>
</protein>
<evidence type="ECO:0000313" key="2">
    <source>
        <dbReference type="Proteomes" id="UP000530424"/>
    </source>
</evidence>
<name>A0A853C5S3_9ACTN</name>
<proteinExistence type="predicted"/>
<reference evidence="1 2" key="1">
    <citation type="submission" date="2020-07" db="EMBL/GenBank/DDBJ databases">
        <title>Sequencing the genomes of 1000 actinobacteria strains.</title>
        <authorList>
            <person name="Klenk H.-P."/>
        </authorList>
    </citation>
    <scope>NUCLEOTIDE SEQUENCE [LARGE SCALE GENOMIC DNA]</scope>
    <source>
        <strain evidence="1 2">DSM 103833</strain>
    </source>
</reference>
<gene>
    <name evidence="1" type="ORF">HNR19_003522</name>
</gene>
<evidence type="ECO:0000313" key="1">
    <source>
        <dbReference type="EMBL" id="NYJ02824.1"/>
    </source>
</evidence>
<sequence length="54" mass="6382">MGKSFRRMKRKIRCRLRYGKECPHGRGHCRTRAIKVTAPTLHKHAQRAPSAQRR</sequence>
<dbReference type="Proteomes" id="UP000530424">
    <property type="component" value="Unassembled WGS sequence"/>
</dbReference>
<dbReference type="AlphaFoldDB" id="A0A853C5S3"/>
<keyword evidence="2" id="KW-1185">Reference proteome</keyword>
<comment type="caution">
    <text evidence="1">The sequence shown here is derived from an EMBL/GenBank/DDBJ whole genome shotgun (WGS) entry which is preliminary data.</text>
</comment>
<accession>A0A853C5S3</accession>